<dbReference type="PRINTS" id="PR00081">
    <property type="entry name" value="GDHRDH"/>
</dbReference>
<reference evidence="5" key="1">
    <citation type="submission" date="2020-11" db="EMBL/GenBank/DDBJ databases">
        <authorList>
            <person name="Tran Van P."/>
        </authorList>
    </citation>
    <scope>NUCLEOTIDE SEQUENCE</scope>
</reference>
<evidence type="ECO:0000256" key="1">
    <source>
        <dbReference type="ARBA" id="ARBA00006484"/>
    </source>
</evidence>
<dbReference type="Pfam" id="PF13561">
    <property type="entry name" value="adh_short_C2"/>
    <property type="match status" value="1"/>
</dbReference>
<keyword evidence="3" id="KW-0521">NADP</keyword>
<accession>A0A7R9PYS9</accession>
<evidence type="ECO:0000313" key="5">
    <source>
        <dbReference type="EMBL" id="CAD7625775.1"/>
    </source>
</evidence>
<dbReference type="InterPro" id="IPR020904">
    <property type="entry name" value="Sc_DH/Rdtase_CS"/>
</dbReference>
<dbReference type="PRINTS" id="PR00080">
    <property type="entry name" value="SDRFAMILY"/>
</dbReference>
<dbReference type="PANTHER" id="PTHR44252:SF3">
    <property type="entry name" value="D-ERYTHRULOSE REDUCTASE-RELATED"/>
    <property type="match status" value="1"/>
</dbReference>
<dbReference type="GO" id="GO:0050038">
    <property type="term" value="F:L-xylulose reductase (NADPH) activity"/>
    <property type="evidence" value="ECO:0007669"/>
    <property type="project" value="TreeGrafter"/>
</dbReference>
<dbReference type="GO" id="GO:0006006">
    <property type="term" value="P:glucose metabolic process"/>
    <property type="evidence" value="ECO:0007669"/>
    <property type="project" value="TreeGrafter"/>
</dbReference>
<dbReference type="InterPro" id="IPR036291">
    <property type="entry name" value="NAD(P)-bd_dom_sf"/>
</dbReference>
<dbReference type="InterPro" id="IPR051737">
    <property type="entry name" value="L-xylulose/Carbonyl_redctase"/>
</dbReference>
<dbReference type="SUPFAM" id="SSF51735">
    <property type="entry name" value="NAD(P)-binding Rossmann-fold domains"/>
    <property type="match status" value="1"/>
</dbReference>
<dbReference type="OrthoDB" id="1393670at2759"/>
<evidence type="ECO:0000256" key="2">
    <source>
        <dbReference type="ARBA" id="ARBA00011881"/>
    </source>
</evidence>
<dbReference type="GO" id="GO:0004090">
    <property type="term" value="F:carbonyl reductase (NADPH) activity"/>
    <property type="evidence" value="ECO:0007669"/>
    <property type="project" value="TreeGrafter"/>
</dbReference>
<name>A0A7R9PYS9_9ACAR</name>
<evidence type="ECO:0000313" key="6">
    <source>
        <dbReference type="Proteomes" id="UP000759131"/>
    </source>
</evidence>
<dbReference type="Proteomes" id="UP000759131">
    <property type="component" value="Unassembled WGS sequence"/>
</dbReference>
<organism evidence="5">
    <name type="scientific">Medioppia subpectinata</name>
    <dbReference type="NCBI Taxonomy" id="1979941"/>
    <lineage>
        <taxon>Eukaryota</taxon>
        <taxon>Metazoa</taxon>
        <taxon>Ecdysozoa</taxon>
        <taxon>Arthropoda</taxon>
        <taxon>Chelicerata</taxon>
        <taxon>Arachnida</taxon>
        <taxon>Acari</taxon>
        <taxon>Acariformes</taxon>
        <taxon>Sarcoptiformes</taxon>
        <taxon>Oribatida</taxon>
        <taxon>Brachypylina</taxon>
        <taxon>Oppioidea</taxon>
        <taxon>Oppiidae</taxon>
        <taxon>Medioppia</taxon>
    </lineage>
</organism>
<dbReference type="EMBL" id="CAJPIZ010003313">
    <property type="protein sequence ID" value="CAG2106205.1"/>
    <property type="molecule type" value="Genomic_DNA"/>
</dbReference>
<dbReference type="AlphaFoldDB" id="A0A7R9PYS9"/>
<evidence type="ECO:0000256" key="4">
    <source>
        <dbReference type="ARBA" id="ARBA00023002"/>
    </source>
</evidence>
<comment type="subunit">
    <text evidence="2">Homotetramer.</text>
</comment>
<dbReference type="EMBL" id="OC857888">
    <property type="protein sequence ID" value="CAD7625775.1"/>
    <property type="molecule type" value="Genomic_DNA"/>
</dbReference>
<dbReference type="FunFam" id="3.40.50.720:FF:000084">
    <property type="entry name" value="Short-chain dehydrogenase reductase"/>
    <property type="match status" value="1"/>
</dbReference>
<evidence type="ECO:0008006" key="7">
    <source>
        <dbReference type="Google" id="ProtNLM"/>
    </source>
</evidence>
<gene>
    <name evidence="5" type="ORF">OSB1V03_LOCUS6208</name>
</gene>
<proteinExistence type="inferred from homology"/>
<evidence type="ECO:0000256" key="3">
    <source>
        <dbReference type="ARBA" id="ARBA00022857"/>
    </source>
</evidence>
<dbReference type="PROSITE" id="PS00061">
    <property type="entry name" value="ADH_SHORT"/>
    <property type="match status" value="1"/>
</dbReference>
<sequence length="195" mass="21012">MMGNIETICVDLNDWNAVQTALESVGPIDLVVNNAGMCLLEAIGSITEESVDKQLSLNVKAVINVSQTVAKQWIRDKRKGAIVNISSQSSMRALREHLVYCGSKGAVDQITRVLALELAQHNIRVNSVNPTVVWTDLAKIVWADPIVSGAMKSRIPLGRFAEPEEVADAVTFLLSDRAAMITGVTLPVDGGFLAT</sequence>
<dbReference type="InterPro" id="IPR002347">
    <property type="entry name" value="SDR_fam"/>
</dbReference>
<comment type="similarity">
    <text evidence="1">Belongs to the short-chain dehydrogenases/reductases (SDR) family.</text>
</comment>
<dbReference type="GO" id="GO:0005997">
    <property type="term" value="P:xylulose metabolic process"/>
    <property type="evidence" value="ECO:0007669"/>
    <property type="project" value="TreeGrafter"/>
</dbReference>
<dbReference type="PANTHER" id="PTHR44252">
    <property type="entry name" value="D-ERYTHRULOSE REDUCTASE"/>
    <property type="match status" value="1"/>
</dbReference>
<dbReference type="Gene3D" id="3.40.50.720">
    <property type="entry name" value="NAD(P)-binding Rossmann-like Domain"/>
    <property type="match status" value="1"/>
</dbReference>
<keyword evidence="6" id="KW-1185">Reference proteome</keyword>
<keyword evidence="4" id="KW-0560">Oxidoreductase</keyword>
<protein>
    <recommendedName>
        <fullName evidence="7">L-xylulose reductase</fullName>
    </recommendedName>
</protein>